<dbReference type="Gene3D" id="3.30.300.30">
    <property type="match status" value="1"/>
</dbReference>
<dbReference type="InterPro" id="IPR020845">
    <property type="entry name" value="AMP-binding_CS"/>
</dbReference>
<evidence type="ECO:0008006" key="7">
    <source>
        <dbReference type="Google" id="ProtNLM"/>
    </source>
</evidence>
<dbReference type="InterPro" id="IPR002347">
    <property type="entry name" value="SDR_fam"/>
</dbReference>
<dbReference type="AlphaFoldDB" id="A0A2S6CIQ3"/>
<evidence type="ECO:0000256" key="1">
    <source>
        <dbReference type="ARBA" id="ARBA00022450"/>
    </source>
</evidence>
<dbReference type="InterPro" id="IPR036291">
    <property type="entry name" value="NAD(P)-bd_dom_sf"/>
</dbReference>
<dbReference type="InterPro" id="IPR042099">
    <property type="entry name" value="ANL_N_sf"/>
</dbReference>
<evidence type="ECO:0000313" key="5">
    <source>
        <dbReference type="EMBL" id="PPJ59609.1"/>
    </source>
</evidence>
<feature type="domain" description="AMP-dependent synthetase/ligase" evidence="3">
    <location>
        <begin position="280"/>
        <end position="482"/>
    </location>
</feature>
<dbReference type="InterPro" id="IPR045851">
    <property type="entry name" value="AMP-bd_C_sf"/>
</dbReference>
<dbReference type="SUPFAM" id="SSF56801">
    <property type="entry name" value="Acetyl-CoA synthetase-like"/>
    <property type="match status" value="1"/>
</dbReference>
<sequence length="669" mass="72575">MKHYEGVALITGAGSGISAQYIDRFGNSRADTLLELGQAVVQAFVSAGCKNIVLADTSLLAIEGVRDHFLSGTNSELPKLNLKLVEYDPEDSNGAENMAKEARELFGLIDYCVNCSTTSLAAAPIPTAEMDAAMFKAGLTATSRALWLCCRAQLRTLLSQHGTRNSITNIVPYGNLGTHPGHALLAAAGYGSVGMSKSMARDHVNSNFRINVVAPAVIASNENAIAESELQRHMKIPGRTIDSAEVANAAVFLAGEGASGITGVVLPVDAGCSGDAATRQRPQYFDADHPERHYSLSQGESHAKRVAKGLRDLGLQDDDKVLLYSGNNLFFPVLLWGVIGAGCVFTATSPSASLEELTNQLRDSDARLLLASMDGIDTALKAAAAVGIPQESVYVFCDPRDASTIRNSTRSEPWTSLWASEHGTGFEWPTSTDPDHLARKTIILNYSSGTTGPPKGVEITHANVVANSAQLIHHRTMGQIYYCVNAPRMSAKVYIMSKYDVRRLLFPTWDPRREIWVSGQNVMKAYYKNPKATAETVVVQNGRRWLRTGGIGYFENERIYIIDRLKELIKVKGLQVSPSELEAAILLHEGVADVAVTGAALEMGECPRAFVVRKDPELQGEQIHALIKSKFSKHKWLTGGVYFIDEIPKTPSGKTKRRLLPNPPKTAKL</sequence>
<evidence type="ECO:0000256" key="2">
    <source>
        <dbReference type="ARBA" id="ARBA00022553"/>
    </source>
</evidence>
<dbReference type="GO" id="GO:0016405">
    <property type="term" value="F:CoA-ligase activity"/>
    <property type="evidence" value="ECO:0007669"/>
    <property type="project" value="TreeGrafter"/>
</dbReference>
<dbReference type="Pfam" id="PF13193">
    <property type="entry name" value="AMP-binding_C"/>
    <property type="match status" value="1"/>
</dbReference>
<dbReference type="PRINTS" id="PR00081">
    <property type="entry name" value="GDHRDH"/>
</dbReference>
<dbReference type="Pfam" id="PF00501">
    <property type="entry name" value="AMP-binding"/>
    <property type="match status" value="1"/>
</dbReference>
<dbReference type="Pfam" id="PF13561">
    <property type="entry name" value="adh_short_C2"/>
    <property type="match status" value="1"/>
</dbReference>
<dbReference type="Proteomes" id="UP000237631">
    <property type="component" value="Unassembled WGS sequence"/>
</dbReference>
<keyword evidence="1" id="KW-0596">Phosphopantetheine</keyword>
<dbReference type="SUPFAM" id="SSF51735">
    <property type="entry name" value="NAD(P)-binding Rossmann-fold domains"/>
    <property type="match status" value="1"/>
</dbReference>
<dbReference type="OrthoDB" id="6509636at2759"/>
<dbReference type="CDD" id="cd05233">
    <property type="entry name" value="SDR_c"/>
    <property type="match status" value="1"/>
</dbReference>
<comment type="caution">
    <text evidence="5">The sequence shown here is derived from an EMBL/GenBank/DDBJ whole genome shotgun (WGS) entry which is preliminary data.</text>
</comment>
<evidence type="ECO:0000313" key="6">
    <source>
        <dbReference type="Proteomes" id="UP000237631"/>
    </source>
</evidence>
<dbReference type="EMBL" id="PNEN01000366">
    <property type="protein sequence ID" value="PPJ59609.1"/>
    <property type="molecule type" value="Genomic_DNA"/>
</dbReference>
<gene>
    <name evidence="5" type="ORF">CBER1_01190</name>
</gene>
<evidence type="ECO:0000259" key="4">
    <source>
        <dbReference type="Pfam" id="PF13193"/>
    </source>
</evidence>
<organism evidence="5 6">
    <name type="scientific">Cercospora berteroae</name>
    <dbReference type="NCBI Taxonomy" id="357750"/>
    <lineage>
        <taxon>Eukaryota</taxon>
        <taxon>Fungi</taxon>
        <taxon>Dikarya</taxon>
        <taxon>Ascomycota</taxon>
        <taxon>Pezizomycotina</taxon>
        <taxon>Dothideomycetes</taxon>
        <taxon>Dothideomycetidae</taxon>
        <taxon>Mycosphaerellales</taxon>
        <taxon>Mycosphaerellaceae</taxon>
        <taxon>Cercospora</taxon>
    </lineage>
</organism>
<evidence type="ECO:0000259" key="3">
    <source>
        <dbReference type="Pfam" id="PF00501"/>
    </source>
</evidence>
<name>A0A2S6CIQ3_9PEZI</name>
<keyword evidence="6" id="KW-1185">Reference proteome</keyword>
<dbReference type="Gene3D" id="3.40.50.720">
    <property type="entry name" value="NAD(P)-binding Rossmann-like Domain"/>
    <property type="match status" value="1"/>
</dbReference>
<reference evidence="6" key="1">
    <citation type="journal article" date="2017" name="bioRxiv">
        <title>Conservation of a gene cluster reveals novel cercosporin biosynthetic mechanisms and extends production to the genus Colletotrichum.</title>
        <authorList>
            <person name="de Jonge R."/>
            <person name="Ebert M.K."/>
            <person name="Huitt-Roehl C.R."/>
            <person name="Pal P."/>
            <person name="Suttle J.C."/>
            <person name="Spanner R.E."/>
            <person name="Neubauer J.D."/>
            <person name="Jurick W.M.II."/>
            <person name="Stott K.A."/>
            <person name="Secor G.A."/>
            <person name="Thomma B.P.H.J."/>
            <person name="Van de Peer Y."/>
            <person name="Townsend C.A."/>
            <person name="Bolton M.D."/>
        </authorList>
    </citation>
    <scope>NUCLEOTIDE SEQUENCE [LARGE SCALE GENOMIC DNA]</scope>
    <source>
        <strain evidence="6">CBS538.71</strain>
    </source>
</reference>
<dbReference type="InterPro" id="IPR025110">
    <property type="entry name" value="AMP-bd_C"/>
</dbReference>
<protein>
    <recommendedName>
        <fullName evidence="7">AMP-dependent synthetase/ligase domain-containing protein</fullName>
    </recommendedName>
</protein>
<dbReference type="PROSITE" id="PS00455">
    <property type="entry name" value="AMP_BINDING"/>
    <property type="match status" value="1"/>
</dbReference>
<dbReference type="PANTHER" id="PTHR24096:SF424">
    <property type="entry name" value="ACETYL-COA SYNTHETASE-LIKE PROTEIN-RELATED"/>
    <property type="match status" value="1"/>
</dbReference>
<proteinExistence type="predicted"/>
<dbReference type="STRING" id="357750.A0A2S6CIQ3"/>
<accession>A0A2S6CIQ3</accession>
<dbReference type="InterPro" id="IPR000873">
    <property type="entry name" value="AMP-dep_synth/lig_dom"/>
</dbReference>
<keyword evidence="2" id="KW-0597">Phosphoprotein</keyword>
<dbReference type="PANTHER" id="PTHR24096">
    <property type="entry name" value="LONG-CHAIN-FATTY-ACID--COA LIGASE"/>
    <property type="match status" value="1"/>
</dbReference>
<dbReference type="Gene3D" id="3.40.50.12780">
    <property type="entry name" value="N-terminal domain of ligase-like"/>
    <property type="match status" value="2"/>
</dbReference>
<feature type="domain" description="AMP-binding enzyme C-terminal" evidence="4">
    <location>
        <begin position="580"/>
        <end position="654"/>
    </location>
</feature>